<dbReference type="InterPro" id="IPR055355">
    <property type="entry name" value="ZP-C"/>
</dbReference>
<accession>T1IJ92</accession>
<keyword evidence="1" id="KW-1015">Disulfide bond</keyword>
<feature type="signal peptide" evidence="4">
    <location>
        <begin position="1"/>
        <end position="20"/>
    </location>
</feature>
<dbReference type="SMART" id="SM00241">
    <property type="entry name" value="ZP"/>
    <property type="match status" value="1"/>
</dbReference>
<evidence type="ECO:0000256" key="4">
    <source>
        <dbReference type="SAM" id="SignalP"/>
    </source>
</evidence>
<keyword evidence="3" id="KW-0472">Membrane</keyword>
<dbReference type="PROSITE" id="PS51034">
    <property type="entry name" value="ZP_2"/>
    <property type="match status" value="2"/>
</dbReference>
<dbReference type="EnsemblMetazoa" id="SMAR000951-RA">
    <property type="protein sequence ID" value="SMAR000951-PA"/>
    <property type="gene ID" value="SMAR000951"/>
</dbReference>
<feature type="region of interest" description="Disordered" evidence="2">
    <location>
        <begin position="527"/>
        <end position="651"/>
    </location>
</feature>
<keyword evidence="4" id="KW-0732">Signal</keyword>
<dbReference type="InterPro" id="IPR056953">
    <property type="entry name" value="CUT_N"/>
</dbReference>
<dbReference type="Pfam" id="PF00100">
    <property type="entry name" value="Zona_pellucida"/>
    <property type="match status" value="2"/>
</dbReference>
<dbReference type="eggNOG" id="ENOG502QV6H">
    <property type="taxonomic scope" value="Eukaryota"/>
</dbReference>
<dbReference type="PANTHER" id="PTHR46560">
    <property type="entry name" value="CYPHER, ISOFORM B"/>
    <property type="match status" value="1"/>
</dbReference>
<feature type="chain" id="PRO_5004579240" description="ZP domain-containing protein" evidence="4">
    <location>
        <begin position="21"/>
        <end position="931"/>
    </location>
</feature>
<feature type="compositionally biased region" description="Low complexity" evidence="2">
    <location>
        <begin position="530"/>
        <end position="547"/>
    </location>
</feature>
<evidence type="ECO:0000256" key="1">
    <source>
        <dbReference type="ARBA" id="ARBA00023157"/>
    </source>
</evidence>
<evidence type="ECO:0000256" key="2">
    <source>
        <dbReference type="SAM" id="MobiDB-lite"/>
    </source>
</evidence>
<dbReference type="HOGENOM" id="CLU_314322_0_0_1"/>
<feature type="transmembrane region" description="Helical" evidence="3">
    <location>
        <begin position="427"/>
        <end position="450"/>
    </location>
</feature>
<dbReference type="Pfam" id="PF25057">
    <property type="entry name" value="CUT_N"/>
    <property type="match status" value="2"/>
</dbReference>
<keyword evidence="7" id="KW-1185">Reference proteome</keyword>
<sequence>MQYDLAHMLFFATTYAVVMGQNETSSETSAATNEATNEVTSRTTSLRQITTNATFSSEESREAHESKVIYYDNPFESFSGKPPPGYLPGETATETALRWPAPDPPGTHSMNKTRVYDIDAECQNDYMKIAITFNGSFNGLIYTSSYAYDPTCVYVNGTGSYRYDFLIQLNKCGTLNGGSKDLTDDKKYMWNTLTVQYNPLIEEEWDEHFKVTCEYGYDFWKTISFPVVDVQIATGNPLLFTLTPPECYMEIRQGFGLTGPRIGGPVAVGDPLTLIIYMRSQTTGFDVIINNCVAHNGGHKRMFLIDKHGCPVDEKLISEFRGKDFHGGVYETQVFAYFKAFRFTGSPALYIECDVRMCHGICPKQRCYWRSIQKRSIADTNDNITVSDTLKMFQSLDVRTEKQESTNSGYDENDFDPNAVCFRPAGLAAIFSLLLILLLVSSGISCILCARMRRLRGGSTKELLKTYSHSDFAPKIHTQNETELSISNEVPTPNPQKHLIIDKTSSEESEEMHFEHRNNFHENARHLSVETSTSENPTTPEPTTSEEAFSEKTHEETIHEETTHEETTHKETTHKETTHEETTHEETTHEETTHEETTHEETTHEETTHEETTHEETTHEETTHEEISHEETSHEETTPEETTTEPATSELTTPEFVPDIKSVGTALRWPPPDPPESETSNTTRVYDIDAECQNDSMRISITFNGSFNGLIYTTSYASDPACIYVNGTGLVRYDFLIQLNKCGTLNGGPKEKEQKEQKKYMWNTLTVQYNPLIEEDRDEHFEVTCEYGYDFWKTVSFPVVEVQAISEKIATGRLLHFTLSPPECYMEIKQGYGLTGEAIHGSVAVGDPLTLVIHMRSKITGFDVIINNCVAHDGGHKRMFLIDKHGCPVDEKLISEFRGKDFHGGVYETQVFAYFKAFRFTGSPALYLECD</sequence>
<protein>
    <recommendedName>
        <fullName evidence="5">ZP domain-containing protein</fullName>
    </recommendedName>
</protein>
<evidence type="ECO:0000313" key="6">
    <source>
        <dbReference type="EnsemblMetazoa" id="SMAR000951-PA"/>
    </source>
</evidence>
<reference evidence="6" key="2">
    <citation type="submission" date="2015-02" db="UniProtKB">
        <authorList>
            <consortium name="EnsemblMetazoa"/>
        </authorList>
    </citation>
    <scope>IDENTIFICATION</scope>
</reference>
<dbReference type="STRING" id="126957.T1IJ92"/>
<dbReference type="Proteomes" id="UP000014500">
    <property type="component" value="Unassembled WGS sequence"/>
</dbReference>
<evidence type="ECO:0000313" key="7">
    <source>
        <dbReference type="Proteomes" id="UP000014500"/>
    </source>
</evidence>
<dbReference type="InterPro" id="IPR042235">
    <property type="entry name" value="ZP-C_dom"/>
</dbReference>
<keyword evidence="3" id="KW-1133">Transmembrane helix</keyword>
<keyword evidence="3" id="KW-0812">Transmembrane</keyword>
<dbReference type="EMBL" id="AFFK01014481">
    <property type="status" value="NOT_ANNOTATED_CDS"/>
    <property type="molecule type" value="Genomic_DNA"/>
</dbReference>
<feature type="region of interest" description="Disordered" evidence="2">
    <location>
        <begin position="25"/>
        <end position="45"/>
    </location>
</feature>
<proteinExistence type="predicted"/>
<evidence type="ECO:0000259" key="5">
    <source>
        <dbReference type="PROSITE" id="PS51034"/>
    </source>
</evidence>
<feature type="domain" description="ZP" evidence="5">
    <location>
        <begin position="121"/>
        <end position="374"/>
    </location>
</feature>
<feature type="compositionally biased region" description="Basic and acidic residues" evidence="2">
    <location>
        <begin position="549"/>
        <end position="637"/>
    </location>
</feature>
<dbReference type="InterPro" id="IPR001507">
    <property type="entry name" value="ZP_dom"/>
</dbReference>
<dbReference type="Gene3D" id="2.60.40.4100">
    <property type="entry name" value="Zona pellucida, ZP-C domain"/>
    <property type="match status" value="1"/>
</dbReference>
<feature type="domain" description="ZP" evidence="5">
    <location>
        <begin position="691"/>
        <end position="931"/>
    </location>
</feature>
<dbReference type="PANTHER" id="PTHR46560:SF3">
    <property type="entry name" value="ZP DOMAIN-CONTAINING PROTEIN"/>
    <property type="match status" value="1"/>
</dbReference>
<name>T1IJ92_STRMM</name>
<evidence type="ECO:0000256" key="3">
    <source>
        <dbReference type="SAM" id="Phobius"/>
    </source>
</evidence>
<dbReference type="AlphaFoldDB" id="T1IJ92"/>
<reference evidence="7" key="1">
    <citation type="submission" date="2011-05" db="EMBL/GenBank/DDBJ databases">
        <authorList>
            <person name="Richards S.R."/>
            <person name="Qu J."/>
            <person name="Jiang H."/>
            <person name="Jhangiani S.N."/>
            <person name="Agravi P."/>
            <person name="Goodspeed R."/>
            <person name="Gross S."/>
            <person name="Mandapat C."/>
            <person name="Jackson L."/>
            <person name="Mathew T."/>
            <person name="Pu L."/>
            <person name="Thornton R."/>
            <person name="Saada N."/>
            <person name="Wilczek-Boney K.B."/>
            <person name="Lee S."/>
            <person name="Kovar C."/>
            <person name="Wu Y."/>
            <person name="Scherer S.E."/>
            <person name="Worley K.C."/>
            <person name="Muzny D.M."/>
            <person name="Gibbs R."/>
        </authorList>
    </citation>
    <scope>NUCLEOTIDE SEQUENCE</scope>
    <source>
        <strain evidence="7">Brora</strain>
    </source>
</reference>
<organism evidence="6 7">
    <name type="scientific">Strigamia maritima</name>
    <name type="common">European centipede</name>
    <name type="synonym">Geophilus maritimus</name>
    <dbReference type="NCBI Taxonomy" id="126957"/>
    <lineage>
        <taxon>Eukaryota</taxon>
        <taxon>Metazoa</taxon>
        <taxon>Ecdysozoa</taxon>
        <taxon>Arthropoda</taxon>
        <taxon>Myriapoda</taxon>
        <taxon>Chilopoda</taxon>
        <taxon>Pleurostigmophora</taxon>
        <taxon>Geophilomorpha</taxon>
        <taxon>Linotaeniidae</taxon>
        <taxon>Strigamia</taxon>
    </lineage>
</organism>